<keyword evidence="1" id="KW-0479">Metal-binding</keyword>
<evidence type="ECO:0000259" key="3">
    <source>
        <dbReference type="Pfam" id="PF08279"/>
    </source>
</evidence>
<evidence type="ECO:0000256" key="1">
    <source>
        <dbReference type="PIRSR" id="PIRSR037847-1"/>
    </source>
</evidence>
<dbReference type="InterPro" id="IPR035922">
    <property type="entry name" value="3H_dom_sf"/>
</dbReference>
<evidence type="ECO:0000313" key="4">
    <source>
        <dbReference type="EMBL" id="RXS74574.1"/>
    </source>
</evidence>
<dbReference type="InterPro" id="IPR026043">
    <property type="entry name" value="NadR"/>
</dbReference>
<dbReference type="Gene3D" id="1.10.10.10">
    <property type="entry name" value="Winged helix-like DNA-binding domain superfamily/Winged helix DNA-binding domain"/>
    <property type="match status" value="1"/>
</dbReference>
<evidence type="ECO:0000313" key="5">
    <source>
        <dbReference type="Proteomes" id="UP000290106"/>
    </source>
</evidence>
<protein>
    <submittedName>
        <fullName evidence="4">Transcription repressor NadR</fullName>
    </submittedName>
</protein>
<feature type="binding site" evidence="1">
    <location>
        <position position="82"/>
    </location>
    <ligand>
        <name>Ni(2+)</name>
        <dbReference type="ChEBI" id="CHEBI:49786"/>
    </ligand>
</feature>
<feature type="domain" description="Helix-turn-helix type 11" evidence="3">
    <location>
        <begin position="6"/>
        <end position="58"/>
    </location>
</feature>
<evidence type="ECO:0000259" key="2">
    <source>
        <dbReference type="Pfam" id="PF02829"/>
    </source>
</evidence>
<dbReference type="SUPFAM" id="SSF46785">
    <property type="entry name" value="Winged helix' DNA-binding domain"/>
    <property type="match status" value="1"/>
</dbReference>
<feature type="binding site" evidence="1">
    <location>
        <position position="141"/>
    </location>
    <ligand>
        <name>Ni(2+)</name>
        <dbReference type="ChEBI" id="CHEBI:49786"/>
    </ligand>
</feature>
<dbReference type="Proteomes" id="UP000290106">
    <property type="component" value="Unassembled WGS sequence"/>
</dbReference>
<dbReference type="PIRSF" id="PIRSF037847">
    <property type="entry name" value="NiaR"/>
    <property type="match status" value="1"/>
</dbReference>
<dbReference type="EMBL" id="SDKC01000001">
    <property type="protein sequence ID" value="RXS74574.1"/>
    <property type="molecule type" value="Genomic_DNA"/>
</dbReference>
<organism evidence="4 5">
    <name type="scientific">Blautia faecicola</name>
    <dbReference type="NCBI Taxonomy" id="2509240"/>
    <lineage>
        <taxon>Bacteria</taxon>
        <taxon>Bacillati</taxon>
        <taxon>Bacillota</taxon>
        <taxon>Clostridia</taxon>
        <taxon>Lachnospirales</taxon>
        <taxon>Lachnospiraceae</taxon>
        <taxon>Blautia</taxon>
    </lineage>
</organism>
<reference evidence="4 5" key="1">
    <citation type="submission" date="2019-01" db="EMBL/GenBank/DDBJ databases">
        <title>Blautia sp. nov. KGMB01111 isolated human feces.</title>
        <authorList>
            <person name="Park J.-E."/>
            <person name="Kim J.-S."/>
            <person name="Park S.-H."/>
        </authorList>
    </citation>
    <scope>NUCLEOTIDE SEQUENCE [LARGE SCALE GENOMIC DNA]</scope>
    <source>
        <strain evidence="4 5">KGMB01111</strain>
    </source>
</reference>
<dbReference type="InterPro" id="IPR004173">
    <property type="entry name" value="3H_domain"/>
</dbReference>
<dbReference type="OrthoDB" id="9792661at2"/>
<keyword evidence="1" id="KW-0533">Nickel</keyword>
<feature type="domain" description="3H" evidence="2">
    <location>
        <begin position="71"/>
        <end position="166"/>
    </location>
</feature>
<feature type="binding site" evidence="1">
    <location>
        <position position="143"/>
    </location>
    <ligand>
        <name>Ni(2+)</name>
        <dbReference type="ChEBI" id="CHEBI:49786"/>
    </ligand>
</feature>
<feature type="binding site" evidence="1">
    <location>
        <position position="74"/>
    </location>
    <ligand>
        <name>Ni(2+)</name>
        <dbReference type="ChEBI" id="CHEBI:49786"/>
    </ligand>
</feature>
<dbReference type="InterPro" id="IPR036390">
    <property type="entry name" value="WH_DNA-bd_sf"/>
</dbReference>
<comment type="caution">
    <text evidence="4">The sequence shown here is derived from an EMBL/GenBank/DDBJ whole genome shotgun (WGS) entry which is preliminary data.</text>
</comment>
<dbReference type="InterPro" id="IPR036388">
    <property type="entry name" value="WH-like_DNA-bd_sf"/>
</dbReference>
<dbReference type="PANTHER" id="PTHR40068">
    <property type="entry name" value="TRANSCRIPTION REPRESSOR NIAR-RELATED"/>
    <property type="match status" value="1"/>
</dbReference>
<dbReference type="GO" id="GO:0046872">
    <property type="term" value="F:metal ion binding"/>
    <property type="evidence" value="ECO:0007669"/>
    <property type="project" value="UniProtKB-KW"/>
</dbReference>
<sequence>MTGSERRQELLQLLSGTQTPLSGTALAKHFGVSRQVIVQDMALLRAQGHEVLSTNRGYLIQAPLRVSRIFKVFHTSEQIADELCTIVDLGGTAEDVFVHHKIYGQIQAPLHISSRRDVQIFLEELKSGKSTPLKDVTSGYHYHTVSADSNETLDLIGQELEKKGYLCQ</sequence>
<keyword evidence="5" id="KW-1185">Reference proteome</keyword>
<dbReference type="InterPro" id="IPR013196">
    <property type="entry name" value="HTH_11"/>
</dbReference>
<accession>A0A4Q1RG36</accession>
<dbReference type="Gene3D" id="3.30.1340.20">
    <property type="entry name" value="3H domain"/>
    <property type="match status" value="1"/>
</dbReference>
<dbReference type="SUPFAM" id="SSF75500">
    <property type="entry name" value="Putative transcriptional regulator TM1602, C-terminal domain"/>
    <property type="match status" value="1"/>
</dbReference>
<name>A0A4Q1RG36_9FIRM</name>
<dbReference type="RefSeq" id="WP_129257196.1">
    <property type="nucleotide sequence ID" value="NZ_SDKC01000001.1"/>
</dbReference>
<gene>
    <name evidence="4" type="ORF">ETP43_04710</name>
</gene>
<dbReference type="PANTHER" id="PTHR40068:SF1">
    <property type="entry name" value="TRANSCRIPTION REPRESSOR NIAR-RELATED"/>
    <property type="match status" value="1"/>
</dbReference>
<dbReference type="Pfam" id="PF08279">
    <property type="entry name" value="HTH_11"/>
    <property type="match status" value="1"/>
</dbReference>
<dbReference type="AlphaFoldDB" id="A0A4Q1RG36"/>
<proteinExistence type="predicted"/>
<dbReference type="Pfam" id="PF02829">
    <property type="entry name" value="3H"/>
    <property type="match status" value="1"/>
</dbReference>